<dbReference type="InterPro" id="IPR058278">
    <property type="entry name" value="DUF7972"/>
</dbReference>
<evidence type="ECO:0000256" key="2">
    <source>
        <dbReference type="SAM" id="Phobius"/>
    </source>
</evidence>
<dbReference type="AlphaFoldDB" id="A0ABD5U5C7"/>
<dbReference type="Proteomes" id="UP001596406">
    <property type="component" value="Unassembled WGS sequence"/>
</dbReference>
<feature type="transmembrane region" description="Helical" evidence="2">
    <location>
        <begin position="44"/>
        <end position="66"/>
    </location>
</feature>
<protein>
    <recommendedName>
        <fullName evidence="5">DUF4239 domain-containing protein</fullName>
    </recommendedName>
</protein>
<feature type="region of interest" description="Disordered" evidence="1">
    <location>
        <begin position="1"/>
        <end position="24"/>
    </location>
</feature>
<comment type="caution">
    <text evidence="3">The sequence shown here is derived from an EMBL/GenBank/DDBJ whole genome shotgun (WGS) entry which is preliminary data.</text>
</comment>
<dbReference type="EMBL" id="JBHSXM010000001">
    <property type="protein sequence ID" value="MFC6835755.1"/>
    <property type="molecule type" value="Genomic_DNA"/>
</dbReference>
<feature type="transmembrane region" description="Helical" evidence="2">
    <location>
        <begin position="86"/>
        <end position="105"/>
    </location>
</feature>
<keyword evidence="2" id="KW-0812">Transmembrane</keyword>
<keyword evidence="2" id="KW-0472">Membrane</keyword>
<feature type="transmembrane region" description="Helical" evidence="2">
    <location>
        <begin position="304"/>
        <end position="327"/>
    </location>
</feature>
<organism evidence="3 4">
    <name type="scientific">Halomarina ordinaria</name>
    <dbReference type="NCBI Taxonomy" id="3033939"/>
    <lineage>
        <taxon>Archaea</taxon>
        <taxon>Methanobacteriati</taxon>
        <taxon>Methanobacteriota</taxon>
        <taxon>Stenosarchaea group</taxon>
        <taxon>Halobacteria</taxon>
        <taxon>Halobacteriales</taxon>
        <taxon>Natronomonadaceae</taxon>
        <taxon>Halomarina</taxon>
    </lineage>
</organism>
<gene>
    <name evidence="3" type="ORF">ACFQHK_04450</name>
</gene>
<evidence type="ECO:0000313" key="4">
    <source>
        <dbReference type="Proteomes" id="UP001596406"/>
    </source>
</evidence>
<evidence type="ECO:0008006" key="5">
    <source>
        <dbReference type="Google" id="ProtNLM"/>
    </source>
</evidence>
<name>A0ABD5U5C7_9EURY</name>
<accession>A0ABD5U5C7</accession>
<keyword evidence="4" id="KW-1185">Reference proteome</keyword>
<proteinExistence type="predicted"/>
<evidence type="ECO:0000256" key="1">
    <source>
        <dbReference type="SAM" id="MobiDB-lite"/>
    </source>
</evidence>
<dbReference type="Pfam" id="PF25927">
    <property type="entry name" value="DUF7972"/>
    <property type="match status" value="1"/>
</dbReference>
<sequence>MSEAGVEPDHSVESETDIGTENTMRERAGESRLKLWLVLGANRLVITGVLASVVFVSFVLAGVFLLPPFEQTVAGGDVLDTLFTTMISAVITGVTLVVTISQLVISQENGPLGDQRERMSNALDFREYTSELIGTTTPADPSKFLAVLVETSNQRGEQLRELAEGSDNDDLRDEVEEFVDSLSDNADVVVDRLDGATFGTFNVLFAALDYNYSWKVFQVNRIQEVYRDDIDDELGRAFEDLHTSLAMFGPAREHIKTLYFEWALISLSQLISYAAIPALIIGALMTVFVDSATFTGVTFGVSDLLWVTATAFTVTVIPFLLFISYVLRVATVAKRTLAIGPLILRDSQR</sequence>
<evidence type="ECO:0000313" key="3">
    <source>
        <dbReference type="EMBL" id="MFC6835755.1"/>
    </source>
</evidence>
<reference evidence="3 4" key="1">
    <citation type="journal article" date="2019" name="Int. J. Syst. Evol. Microbiol.">
        <title>The Global Catalogue of Microorganisms (GCM) 10K type strain sequencing project: providing services to taxonomists for standard genome sequencing and annotation.</title>
        <authorList>
            <consortium name="The Broad Institute Genomics Platform"/>
            <consortium name="The Broad Institute Genome Sequencing Center for Infectious Disease"/>
            <person name="Wu L."/>
            <person name="Ma J."/>
        </authorList>
    </citation>
    <scope>NUCLEOTIDE SEQUENCE [LARGE SCALE GENOMIC DNA]</scope>
    <source>
        <strain evidence="3 4">PSRA2</strain>
    </source>
</reference>
<feature type="transmembrane region" description="Helical" evidence="2">
    <location>
        <begin position="262"/>
        <end position="284"/>
    </location>
</feature>
<dbReference type="RefSeq" id="WP_304447451.1">
    <property type="nucleotide sequence ID" value="NZ_JARRAH010000001.1"/>
</dbReference>
<keyword evidence="2" id="KW-1133">Transmembrane helix</keyword>